<feature type="domain" description="Bacteriophage CI repressor N-terminal" evidence="1">
    <location>
        <begin position="30"/>
        <end position="94"/>
    </location>
</feature>
<evidence type="ECO:0000259" key="2">
    <source>
        <dbReference type="Pfam" id="PF16452"/>
    </source>
</evidence>
<evidence type="ECO:0000313" key="3">
    <source>
        <dbReference type="EMBL" id="AHM78094.1"/>
    </source>
</evidence>
<dbReference type="GO" id="GO:0045892">
    <property type="term" value="P:negative regulation of DNA-templated transcription"/>
    <property type="evidence" value="ECO:0007669"/>
    <property type="project" value="InterPro"/>
</dbReference>
<dbReference type="AlphaFoldDB" id="W8UDR6"/>
<proteinExistence type="predicted"/>
<evidence type="ECO:0000259" key="1">
    <source>
        <dbReference type="Pfam" id="PF07022"/>
    </source>
</evidence>
<dbReference type="InterPro" id="IPR032499">
    <property type="entry name" value="Phage_CI_C"/>
</dbReference>
<dbReference type="Gene3D" id="2.10.109.10">
    <property type="entry name" value="Umud Fragment, subunit A"/>
    <property type="match status" value="1"/>
</dbReference>
<name>W8UDR6_KLEPN</name>
<reference evidence="3 4" key="1">
    <citation type="journal article" date="2014" name="Proc. Natl. Acad. Sci. U.S.A.">
        <title>Molecular dissection of the evolution of carbapenem-resistant multilocus sequence type 258 Klebsiella pneumoniae.</title>
        <authorList>
            <person name="Deleo F.R."/>
            <person name="Chen L."/>
            <person name="Porcella S.F."/>
            <person name="Martens C.A."/>
            <person name="Kobayashi S.D."/>
            <person name="Porter A.R."/>
            <person name="Chavda K.D."/>
            <person name="Jacobs M.R."/>
            <person name="Mathema B."/>
            <person name="Olsen R.J."/>
            <person name="Bonomo R.A."/>
            <person name="Musser J.M."/>
            <person name="Kreiswirth B.N."/>
        </authorList>
    </citation>
    <scope>NUCLEOTIDE SEQUENCE [LARGE SCALE GENOMIC DNA]</scope>
    <source>
        <strain evidence="3">30684/NJST258_2</strain>
    </source>
</reference>
<dbReference type="InterPro" id="IPR010744">
    <property type="entry name" value="Phage_CI_N"/>
</dbReference>
<dbReference type="PATRIC" id="fig|1420013.3.peg.1259"/>
<dbReference type="GO" id="GO:0051259">
    <property type="term" value="P:protein complex oligomerization"/>
    <property type="evidence" value="ECO:0007669"/>
    <property type="project" value="InterPro"/>
</dbReference>
<dbReference type="Gene3D" id="1.10.260.40">
    <property type="entry name" value="lambda repressor-like DNA-binding domains"/>
    <property type="match status" value="1"/>
</dbReference>
<accession>W8UDR6</accession>
<dbReference type="KEGG" id="kps:KPNJ2_01314"/>
<dbReference type="Pfam" id="PF07022">
    <property type="entry name" value="Phage_CI_repr"/>
    <property type="match status" value="1"/>
</dbReference>
<dbReference type="Proteomes" id="UP000019586">
    <property type="component" value="Chromosome"/>
</dbReference>
<organism evidence="3 4">
    <name type="scientific">Klebsiella pneumoniae 30684/NJST258_2</name>
    <dbReference type="NCBI Taxonomy" id="1420013"/>
    <lineage>
        <taxon>Bacteria</taxon>
        <taxon>Pseudomonadati</taxon>
        <taxon>Pseudomonadota</taxon>
        <taxon>Gammaproteobacteria</taxon>
        <taxon>Enterobacterales</taxon>
        <taxon>Enterobacteriaceae</taxon>
        <taxon>Klebsiella/Raoultella group</taxon>
        <taxon>Klebsiella</taxon>
        <taxon>Klebsiella pneumoniae complex</taxon>
    </lineage>
</organism>
<dbReference type="Pfam" id="PF16452">
    <property type="entry name" value="Phage_CI_C"/>
    <property type="match status" value="1"/>
</dbReference>
<gene>
    <name evidence="3" type="ORF">KPNJ2_01314</name>
</gene>
<feature type="domain" description="Bacteriophage CI repressor C-terminal" evidence="2">
    <location>
        <begin position="122"/>
        <end position="220"/>
    </location>
</feature>
<dbReference type="InterPro" id="IPR010982">
    <property type="entry name" value="Lambda_DNA-bd_dom_sf"/>
</dbReference>
<sequence>MDITYDPDIGLSNGEFNLKINSGTNTGGREAIKRLMTAYGFNTQIALVEHLQASKSTMANRMLRDSFPADWVIQCALETGISLLWLTTGQGEMYPQADEKNKSKNESQPTVRPLSKIVVPPVKQVTIEGGTFNELEDIYLDQGLISGKAEDCLYVKTTEGDYVIDTSTKQLSNGIWLIDIDGMKSIVKIARIPGNKIIVHQDDTSFECSVDDVEVIGRAVKVIKSI</sequence>
<dbReference type="HOGENOM" id="CLU_079055_0_0_6"/>
<dbReference type="GO" id="GO:0003677">
    <property type="term" value="F:DNA binding"/>
    <property type="evidence" value="ECO:0007669"/>
    <property type="project" value="InterPro"/>
</dbReference>
<dbReference type="EMBL" id="CP006918">
    <property type="protein sequence ID" value="AHM78094.1"/>
    <property type="molecule type" value="Genomic_DNA"/>
</dbReference>
<protein>
    <submittedName>
        <fullName evidence="3">Transcriptional repressor</fullName>
    </submittedName>
</protein>
<evidence type="ECO:0000313" key="4">
    <source>
        <dbReference type="Proteomes" id="UP000019586"/>
    </source>
</evidence>